<keyword evidence="7 9" id="KW-1133">Transmembrane helix</keyword>
<organism evidence="12 13">
    <name type="scientific">Thermomonas haemolytica</name>
    <dbReference type="NCBI Taxonomy" id="141949"/>
    <lineage>
        <taxon>Bacteria</taxon>
        <taxon>Pseudomonadati</taxon>
        <taxon>Pseudomonadota</taxon>
        <taxon>Gammaproteobacteria</taxon>
        <taxon>Lysobacterales</taxon>
        <taxon>Lysobacteraceae</taxon>
        <taxon>Thermomonas</taxon>
    </lineage>
</organism>
<dbReference type="PRINTS" id="PR00781">
    <property type="entry name" value="LIPOSIGPTASE"/>
</dbReference>
<accession>A0A4R3NAM0</accession>
<keyword evidence="6 9" id="KW-0378">Hydrolase</keyword>
<comment type="pathway">
    <text evidence="9">Protein modification; lipoprotein biosynthesis (signal peptide cleavage).</text>
</comment>
<evidence type="ECO:0000256" key="8">
    <source>
        <dbReference type="ARBA" id="ARBA00023136"/>
    </source>
</evidence>
<dbReference type="PROSITE" id="PS00855">
    <property type="entry name" value="SPASE_II"/>
    <property type="match status" value="1"/>
</dbReference>
<dbReference type="GO" id="GO:0004190">
    <property type="term" value="F:aspartic-type endopeptidase activity"/>
    <property type="evidence" value="ECO:0007669"/>
    <property type="project" value="UniProtKB-UniRule"/>
</dbReference>
<comment type="caution">
    <text evidence="9">Lacks conserved residue(s) required for the propagation of feature annotation.</text>
</comment>
<dbReference type="NCBIfam" id="TIGR00077">
    <property type="entry name" value="lspA"/>
    <property type="match status" value="1"/>
</dbReference>
<evidence type="ECO:0000256" key="6">
    <source>
        <dbReference type="ARBA" id="ARBA00022801"/>
    </source>
</evidence>
<keyword evidence="13" id="KW-1185">Reference proteome</keyword>
<reference evidence="12 13" key="1">
    <citation type="submission" date="2019-03" db="EMBL/GenBank/DDBJ databases">
        <title>Genomic Encyclopedia of Type Strains, Phase IV (KMG-IV): sequencing the most valuable type-strain genomes for metagenomic binning, comparative biology and taxonomic classification.</title>
        <authorList>
            <person name="Goeker M."/>
        </authorList>
    </citation>
    <scope>NUCLEOTIDE SEQUENCE [LARGE SCALE GENOMIC DNA]</scope>
    <source>
        <strain evidence="12 13">DSM 13605</strain>
    </source>
</reference>
<evidence type="ECO:0000256" key="1">
    <source>
        <dbReference type="ARBA" id="ARBA00006139"/>
    </source>
</evidence>
<evidence type="ECO:0000256" key="4">
    <source>
        <dbReference type="ARBA" id="ARBA00022692"/>
    </source>
</evidence>
<dbReference type="HAMAP" id="MF_00161">
    <property type="entry name" value="LspA"/>
    <property type="match status" value="1"/>
</dbReference>
<keyword evidence="4 9" id="KW-0812">Transmembrane</keyword>
<gene>
    <name evidence="9" type="primary">lspA</name>
    <name evidence="12" type="ORF">EDC34_10141</name>
</gene>
<comment type="function">
    <text evidence="9 10">This protein specifically catalyzes the removal of signal peptides from prolipoproteins.</text>
</comment>
<dbReference type="EMBL" id="SMAP01000001">
    <property type="protein sequence ID" value="TCT25717.1"/>
    <property type="molecule type" value="Genomic_DNA"/>
</dbReference>
<evidence type="ECO:0000256" key="9">
    <source>
        <dbReference type="HAMAP-Rule" id="MF_00161"/>
    </source>
</evidence>
<feature type="transmembrane region" description="Helical" evidence="9">
    <location>
        <begin position="142"/>
        <end position="166"/>
    </location>
</feature>
<evidence type="ECO:0000256" key="2">
    <source>
        <dbReference type="ARBA" id="ARBA00022475"/>
    </source>
</evidence>
<keyword evidence="5 9" id="KW-0064">Aspartyl protease</keyword>
<feature type="active site" evidence="9">
    <location>
        <position position="132"/>
    </location>
</feature>
<feature type="transmembrane region" description="Helical" evidence="9">
    <location>
        <begin position="103"/>
        <end position="122"/>
    </location>
</feature>
<dbReference type="Proteomes" id="UP000295414">
    <property type="component" value="Unassembled WGS sequence"/>
</dbReference>
<dbReference type="EC" id="3.4.23.36" evidence="9"/>
<dbReference type="GO" id="GO:0006508">
    <property type="term" value="P:proteolysis"/>
    <property type="evidence" value="ECO:0007669"/>
    <property type="project" value="UniProtKB-KW"/>
</dbReference>
<evidence type="ECO:0000313" key="13">
    <source>
        <dbReference type="Proteomes" id="UP000295414"/>
    </source>
</evidence>
<dbReference type="AlphaFoldDB" id="A0A4R3NAM0"/>
<keyword evidence="8 9" id="KW-0472">Membrane</keyword>
<feature type="active site" evidence="9">
    <location>
        <position position="150"/>
    </location>
</feature>
<comment type="caution">
    <text evidence="12">The sequence shown here is derived from an EMBL/GenBank/DDBJ whole genome shotgun (WGS) entry which is preliminary data.</text>
</comment>
<comment type="catalytic activity">
    <reaction evidence="9 10">
        <text>Release of signal peptides from bacterial membrane prolipoproteins. Hydrolyzes -Xaa-Yaa-Zaa-|-(S,diacylglyceryl)Cys-, in which Xaa is hydrophobic (preferably Leu), and Yaa (Ala or Ser) and Zaa (Gly or Ala) have small, neutral side chains.</text>
        <dbReference type="EC" id="3.4.23.36"/>
    </reaction>
</comment>
<dbReference type="Pfam" id="PF01252">
    <property type="entry name" value="Peptidase_A8"/>
    <property type="match status" value="1"/>
</dbReference>
<evidence type="ECO:0000313" key="12">
    <source>
        <dbReference type="EMBL" id="TCT25717.1"/>
    </source>
</evidence>
<keyword evidence="2 9" id="KW-1003">Cell membrane</keyword>
<dbReference type="PANTHER" id="PTHR33695:SF1">
    <property type="entry name" value="LIPOPROTEIN SIGNAL PEPTIDASE"/>
    <property type="match status" value="1"/>
</dbReference>
<keyword evidence="3 9" id="KW-0645">Protease</keyword>
<dbReference type="GO" id="GO:0005886">
    <property type="term" value="C:plasma membrane"/>
    <property type="evidence" value="ECO:0007669"/>
    <property type="project" value="UniProtKB-SubCell"/>
</dbReference>
<comment type="similarity">
    <text evidence="1 9 11">Belongs to the peptidase A8 family.</text>
</comment>
<evidence type="ECO:0000256" key="3">
    <source>
        <dbReference type="ARBA" id="ARBA00022670"/>
    </source>
</evidence>
<proteinExistence type="inferred from homology"/>
<dbReference type="InterPro" id="IPR001872">
    <property type="entry name" value="Peptidase_A8"/>
</dbReference>
<sequence>MRERRTAQGGVPRMPSALPWLGVSAAVLAVDQLTKYWVLTALPEHTAVPVFDSWWNWYRSYNTGAAFSFLSSAGGWQRHVLTFLALAIAALLTRWLTKLPRHAWPPALAYALLIGGALGNAVDRIMRGHVVDFIQWHWRDWYWPAFNLADVAIVTGAAILVLQGIFRRG</sequence>
<dbReference type="RefSeq" id="WP_425477422.1">
    <property type="nucleotide sequence ID" value="NZ_MSZW01000013.1"/>
</dbReference>
<comment type="subcellular location">
    <subcellularLocation>
        <location evidence="9">Cell membrane</location>
        <topology evidence="9">Multi-pass membrane protein</topology>
    </subcellularLocation>
</comment>
<evidence type="ECO:0000256" key="5">
    <source>
        <dbReference type="ARBA" id="ARBA00022750"/>
    </source>
</evidence>
<dbReference type="UniPathway" id="UPA00665"/>
<evidence type="ECO:0000256" key="7">
    <source>
        <dbReference type="ARBA" id="ARBA00022989"/>
    </source>
</evidence>
<evidence type="ECO:0000256" key="10">
    <source>
        <dbReference type="RuleBase" id="RU000594"/>
    </source>
</evidence>
<feature type="transmembrane region" description="Helical" evidence="9">
    <location>
        <begin position="76"/>
        <end position="96"/>
    </location>
</feature>
<evidence type="ECO:0000256" key="11">
    <source>
        <dbReference type="RuleBase" id="RU004181"/>
    </source>
</evidence>
<dbReference type="PANTHER" id="PTHR33695">
    <property type="entry name" value="LIPOPROTEIN SIGNAL PEPTIDASE"/>
    <property type="match status" value="1"/>
</dbReference>
<name>A0A4R3NAM0_9GAMM</name>
<protein>
    <recommendedName>
        <fullName evidence="9">Lipoprotein signal peptidase</fullName>
        <ecNumber evidence="9">3.4.23.36</ecNumber>
    </recommendedName>
    <alternativeName>
        <fullName evidence="9">Prolipoprotein signal peptidase</fullName>
    </alternativeName>
    <alternativeName>
        <fullName evidence="9">Signal peptidase II</fullName>
        <shortName evidence="9">SPase II</shortName>
    </alternativeName>
</protein>